<dbReference type="Proteomes" id="UP000447434">
    <property type="component" value="Chromosome 4"/>
</dbReference>
<dbReference type="OrthoDB" id="2020771at2759"/>
<organism evidence="9 10">
    <name type="scientific">Lupinus albus</name>
    <name type="common">White lupine</name>
    <name type="synonym">Lupinus termis</name>
    <dbReference type="NCBI Taxonomy" id="3870"/>
    <lineage>
        <taxon>Eukaryota</taxon>
        <taxon>Viridiplantae</taxon>
        <taxon>Streptophyta</taxon>
        <taxon>Embryophyta</taxon>
        <taxon>Tracheophyta</taxon>
        <taxon>Spermatophyta</taxon>
        <taxon>Magnoliopsida</taxon>
        <taxon>eudicotyledons</taxon>
        <taxon>Gunneridae</taxon>
        <taxon>Pentapetalae</taxon>
        <taxon>rosids</taxon>
        <taxon>fabids</taxon>
        <taxon>Fabales</taxon>
        <taxon>Fabaceae</taxon>
        <taxon>Papilionoideae</taxon>
        <taxon>50 kb inversion clade</taxon>
        <taxon>genistoids sensu lato</taxon>
        <taxon>core genistoids</taxon>
        <taxon>Genisteae</taxon>
        <taxon>Lupinus</taxon>
    </lineage>
</organism>
<keyword evidence="3" id="KW-0238">DNA-binding</keyword>
<dbReference type="Pfam" id="PF00249">
    <property type="entry name" value="Myb_DNA-binding"/>
    <property type="match status" value="1"/>
</dbReference>
<dbReference type="PROSITE" id="PS51293">
    <property type="entry name" value="SANT"/>
    <property type="match status" value="1"/>
</dbReference>
<comment type="caution">
    <text evidence="9">The sequence shown here is derived from an EMBL/GenBank/DDBJ whole genome shotgun (WGS) entry which is preliminary data.</text>
</comment>
<protein>
    <submittedName>
        <fullName evidence="9">Putative transcription factor MYB-HB-like family</fullName>
    </submittedName>
</protein>
<dbReference type="NCBIfam" id="TIGR01557">
    <property type="entry name" value="myb_SHAQKYF"/>
    <property type="match status" value="1"/>
</dbReference>
<evidence type="ECO:0000313" key="9">
    <source>
        <dbReference type="EMBL" id="KAE9615815.1"/>
    </source>
</evidence>
<dbReference type="InterPro" id="IPR006447">
    <property type="entry name" value="Myb_dom_plants"/>
</dbReference>
<dbReference type="CDD" id="cd00167">
    <property type="entry name" value="SANT"/>
    <property type="match status" value="1"/>
</dbReference>
<proteinExistence type="predicted"/>
<dbReference type="AlphaFoldDB" id="A0A6A4QMJ8"/>
<feature type="domain" description="HTH myb-type" evidence="8">
    <location>
        <begin position="48"/>
        <end position="106"/>
    </location>
</feature>
<evidence type="ECO:0000259" key="8">
    <source>
        <dbReference type="PROSITE" id="PS51294"/>
    </source>
</evidence>
<dbReference type="InterPro" id="IPR001005">
    <property type="entry name" value="SANT/Myb"/>
</dbReference>
<dbReference type="GO" id="GO:0010468">
    <property type="term" value="P:regulation of gene expression"/>
    <property type="evidence" value="ECO:0007669"/>
    <property type="project" value="UniProtKB-ARBA"/>
</dbReference>
<keyword evidence="5" id="KW-0539">Nucleus</keyword>
<accession>A0A6A4QMJ8</accession>
<dbReference type="Gene3D" id="1.10.10.60">
    <property type="entry name" value="Homeodomain-like"/>
    <property type="match status" value="1"/>
</dbReference>
<reference evidence="10" key="1">
    <citation type="journal article" date="2020" name="Nat. Commun.">
        <title>Genome sequence of the cluster root forming white lupin.</title>
        <authorList>
            <person name="Hufnagel B."/>
            <person name="Marques A."/>
            <person name="Soriano A."/>
            <person name="Marques L."/>
            <person name="Divol F."/>
            <person name="Doumas P."/>
            <person name="Sallet E."/>
            <person name="Mancinotti D."/>
            <person name="Carrere S."/>
            <person name="Marande W."/>
            <person name="Arribat S."/>
            <person name="Keller J."/>
            <person name="Huneau C."/>
            <person name="Blein T."/>
            <person name="Aime D."/>
            <person name="Laguerre M."/>
            <person name="Taylor J."/>
            <person name="Schubert V."/>
            <person name="Nelson M."/>
            <person name="Geu-Flores F."/>
            <person name="Crespi M."/>
            <person name="Gallardo-Guerrero K."/>
            <person name="Delaux P.-M."/>
            <person name="Salse J."/>
            <person name="Berges H."/>
            <person name="Guyot R."/>
            <person name="Gouzy J."/>
            <person name="Peret B."/>
        </authorList>
    </citation>
    <scope>NUCLEOTIDE SEQUENCE [LARGE SCALE GENOMIC DNA]</scope>
    <source>
        <strain evidence="10">cv. Amiga</strain>
    </source>
</reference>
<keyword evidence="4" id="KW-0804">Transcription</keyword>
<dbReference type="PANTHER" id="PTHR12802:SF146">
    <property type="entry name" value="PROTEIN REVEILLE 3"/>
    <property type="match status" value="1"/>
</dbReference>
<dbReference type="PANTHER" id="PTHR12802">
    <property type="entry name" value="SWI/SNF COMPLEX-RELATED"/>
    <property type="match status" value="1"/>
</dbReference>
<keyword evidence="2" id="KW-0805">Transcription regulation</keyword>
<name>A0A6A4QMJ8_LUPAL</name>
<dbReference type="SUPFAM" id="SSF46689">
    <property type="entry name" value="Homeodomain-like"/>
    <property type="match status" value="1"/>
</dbReference>
<feature type="region of interest" description="Disordered" evidence="6">
    <location>
        <begin position="1"/>
        <end position="30"/>
    </location>
</feature>
<evidence type="ECO:0000313" key="10">
    <source>
        <dbReference type="Proteomes" id="UP000447434"/>
    </source>
</evidence>
<gene>
    <name evidence="9" type="ORF">Lalb_Chr04g0259271</name>
</gene>
<dbReference type="SMART" id="SM00717">
    <property type="entry name" value="SANT"/>
    <property type="match status" value="1"/>
</dbReference>
<evidence type="ECO:0000256" key="4">
    <source>
        <dbReference type="ARBA" id="ARBA00023163"/>
    </source>
</evidence>
<evidence type="ECO:0000259" key="7">
    <source>
        <dbReference type="PROSITE" id="PS51293"/>
    </source>
</evidence>
<dbReference type="EMBL" id="WOCE01000004">
    <property type="protein sequence ID" value="KAE9615815.1"/>
    <property type="molecule type" value="Genomic_DNA"/>
</dbReference>
<dbReference type="GO" id="GO:0005634">
    <property type="term" value="C:nucleus"/>
    <property type="evidence" value="ECO:0007669"/>
    <property type="project" value="UniProtKB-SubCell"/>
</dbReference>
<comment type="subcellular location">
    <subcellularLocation>
        <location evidence="1">Nucleus</location>
    </subcellularLocation>
</comment>
<feature type="domain" description="SANT" evidence="7">
    <location>
        <begin position="51"/>
        <end position="106"/>
    </location>
</feature>
<feature type="compositionally biased region" description="Pro residues" evidence="6">
    <location>
        <begin position="1"/>
        <end position="18"/>
    </location>
</feature>
<evidence type="ECO:0000256" key="3">
    <source>
        <dbReference type="ARBA" id="ARBA00023125"/>
    </source>
</evidence>
<evidence type="ECO:0000256" key="1">
    <source>
        <dbReference type="ARBA" id="ARBA00004123"/>
    </source>
</evidence>
<keyword evidence="10" id="KW-1185">Reference proteome</keyword>
<evidence type="ECO:0000256" key="6">
    <source>
        <dbReference type="SAM" id="MobiDB-lite"/>
    </source>
</evidence>
<dbReference type="InterPro" id="IPR017884">
    <property type="entry name" value="SANT_dom"/>
</dbReference>
<dbReference type="InterPro" id="IPR009057">
    <property type="entry name" value="Homeodomain-like_sf"/>
</dbReference>
<dbReference type="InterPro" id="IPR017930">
    <property type="entry name" value="Myb_dom"/>
</dbReference>
<evidence type="ECO:0000256" key="2">
    <source>
        <dbReference type="ARBA" id="ARBA00023015"/>
    </source>
</evidence>
<dbReference type="FunFam" id="1.10.10.60:FF:000023">
    <property type="entry name" value="protein REVEILLE 6 isoform X1"/>
    <property type="match status" value="1"/>
</dbReference>
<dbReference type="PROSITE" id="PS51294">
    <property type="entry name" value="HTH_MYB"/>
    <property type="match status" value="1"/>
</dbReference>
<evidence type="ECO:0000256" key="5">
    <source>
        <dbReference type="ARBA" id="ARBA00023242"/>
    </source>
</evidence>
<dbReference type="GO" id="GO:0003677">
    <property type="term" value="F:DNA binding"/>
    <property type="evidence" value="ECO:0007669"/>
    <property type="project" value="UniProtKB-KW"/>
</dbReference>
<sequence>MPLPSVNPLHPPQHPPPAAADSSSTASVSSSTLNSVDDLCKKIRKPYTITKSRENWTEQEHDKFLEALQITLYEFDRDWRKIEAFVGSKTVIQIRSHAQKYFLKVQKAPKTAPTVSQVTGPLQSSHAFVEPAYIYIVRIHHLFLELQLPMRVSHLGIMVL</sequence>
<feature type="compositionally biased region" description="Low complexity" evidence="6">
    <location>
        <begin position="19"/>
        <end position="30"/>
    </location>
</feature>